<dbReference type="AlphaFoldDB" id="A0A0D0BAN3"/>
<protein>
    <recommendedName>
        <fullName evidence="1">CHAT domain-containing protein</fullName>
    </recommendedName>
</protein>
<accession>A0A0D0BAN3</accession>
<dbReference type="Pfam" id="PF12770">
    <property type="entry name" value="CHAT"/>
    <property type="match status" value="1"/>
</dbReference>
<dbReference type="SUPFAM" id="SSF48452">
    <property type="entry name" value="TPR-like"/>
    <property type="match status" value="1"/>
</dbReference>
<evidence type="ECO:0000259" key="1">
    <source>
        <dbReference type="Pfam" id="PF12770"/>
    </source>
</evidence>
<organism evidence="2 3">
    <name type="scientific">Collybiopsis luxurians FD-317 M1</name>
    <dbReference type="NCBI Taxonomy" id="944289"/>
    <lineage>
        <taxon>Eukaryota</taxon>
        <taxon>Fungi</taxon>
        <taxon>Dikarya</taxon>
        <taxon>Basidiomycota</taxon>
        <taxon>Agaricomycotina</taxon>
        <taxon>Agaricomycetes</taxon>
        <taxon>Agaricomycetidae</taxon>
        <taxon>Agaricales</taxon>
        <taxon>Marasmiineae</taxon>
        <taxon>Omphalotaceae</taxon>
        <taxon>Collybiopsis</taxon>
        <taxon>Collybiopsis luxurians</taxon>
    </lineage>
</organism>
<sequence>MLANLETNSPPLSCAIIIMSNSLDENPATMPPSLRLALQLSMLPSEKFDEVLANLATLPFDIWDDDAAAAADPSLIARDMNARLARMSPFDKSQTALLCVQDFQQTGNVNTLDQGIGLMRNAIQGYTETGDVKGKFDSLCRLTSFLSTRFRRTSDFTFLNAAIDSMREALELDQESDATPELFYTLGQLLLDRFRHSGERDDLSGSLDSFLQGFSILPAEDRNVSLFIQNIAVCIRMATERPQLREVFLTFKDNIFLGNQSSLAPTRRAHILHYIGSNLLGRFQSLGRMEDLENAMAFLQRSTELETGDPGAITVLGVSRLIHFEQTGNEEDLLAAVALQKRALQMIDQEDERTPGVLNNLGNALHLLFELSGDVANLDEAVNVHSRALYHLKLKEDEKYTHHYSLAKSYQRRFEHLEDLGDLDLAINSMENALRTMPDDDPLEARMLSSCGGAYYQLYSVTHEQSRIEHSVKLQRKAVFLTPTEHPARALRLVNFAQALIELSHPDANLEVIDEAVRHLEEALSLMGNSRVDTEAIASFSLSRALRRSYEIKKAMKDLYQRNDHFNDLNKAIDAGYQAVRTLRNTLQVAEICEALASSLLLRYRDAENPLDSDRSDAMELFQKGSLSPSKPPVNQFLCALRWGYLCIECDGIPAGVEAFKKVFKMIPRVIWIGNHLHRRYTDAKLIWIFLGDAVALAIKASNLRLALEWAEEGRCIVWRQILQLRQDPSEGPLGKEIKLVTDKLQHMGVDSHRPSPNITLASQLIAAASLAISRDSPIPGMSPEEFSQRMAAFALAASDMQKQEQRRLAEQYESLVSQAQSISQFPNETFHPKTFADFLPVTQSGPVIFINICAERCDAIALVPWQQEPLLIPLENFSQEQAEQMLSTFITDLEAKGVRTKSRGRSTSSVTGRIRALLGTLWTDVVYPVLKVLGPRLQQFEDGRLPHITWCPSGPLTFLPLHAAGVYKTNGGDKIFDHAVSSYTPNFAALIAAQKHSAAQSAVSPRLLAVSQPNTPNAEELPSTIAEVEALQKMYPDLTWLNDSDGTKDAVMEGIREHHWVHFACHAVLDLDNPLQSAFLLQGKSLELADLMTQSFDHTQLAYLSACRTAAGHEQLSEEAVHLVAGMLMAGFQNVIGTLWAIDDDDANFVAQHFYQYLQQNGHGNSSHSSYALHHAVGQLRSSIGEKYFLRWIPFIHFGV</sequence>
<reference evidence="2 3" key="1">
    <citation type="submission" date="2014-04" db="EMBL/GenBank/DDBJ databases">
        <title>Evolutionary Origins and Diversification of the Mycorrhizal Mutualists.</title>
        <authorList>
            <consortium name="DOE Joint Genome Institute"/>
            <consortium name="Mycorrhizal Genomics Consortium"/>
            <person name="Kohler A."/>
            <person name="Kuo A."/>
            <person name="Nagy L.G."/>
            <person name="Floudas D."/>
            <person name="Copeland A."/>
            <person name="Barry K.W."/>
            <person name="Cichocki N."/>
            <person name="Veneault-Fourrey C."/>
            <person name="LaButti K."/>
            <person name="Lindquist E.A."/>
            <person name="Lipzen A."/>
            <person name="Lundell T."/>
            <person name="Morin E."/>
            <person name="Murat C."/>
            <person name="Riley R."/>
            <person name="Ohm R."/>
            <person name="Sun H."/>
            <person name="Tunlid A."/>
            <person name="Henrissat B."/>
            <person name="Grigoriev I.V."/>
            <person name="Hibbett D.S."/>
            <person name="Martin F."/>
        </authorList>
    </citation>
    <scope>NUCLEOTIDE SEQUENCE [LARGE SCALE GENOMIC DNA]</scope>
    <source>
        <strain evidence="2 3">FD-317 M1</strain>
    </source>
</reference>
<dbReference type="InterPro" id="IPR011990">
    <property type="entry name" value="TPR-like_helical_dom_sf"/>
</dbReference>
<gene>
    <name evidence="2" type="ORF">GYMLUDRAFT_265863</name>
</gene>
<dbReference type="Proteomes" id="UP000053593">
    <property type="component" value="Unassembled WGS sequence"/>
</dbReference>
<proteinExistence type="predicted"/>
<feature type="domain" description="CHAT" evidence="1">
    <location>
        <begin position="919"/>
        <end position="1200"/>
    </location>
</feature>
<evidence type="ECO:0000313" key="3">
    <source>
        <dbReference type="Proteomes" id="UP000053593"/>
    </source>
</evidence>
<keyword evidence="3" id="KW-1185">Reference proteome</keyword>
<dbReference type="HOGENOM" id="CLU_001305_0_3_1"/>
<dbReference type="InterPro" id="IPR024983">
    <property type="entry name" value="CHAT_dom"/>
</dbReference>
<name>A0A0D0BAN3_9AGAR</name>
<evidence type="ECO:0000313" key="2">
    <source>
        <dbReference type="EMBL" id="KIK51356.1"/>
    </source>
</evidence>
<dbReference type="OrthoDB" id="9991317at2759"/>
<dbReference type="EMBL" id="KN834865">
    <property type="protein sequence ID" value="KIK51356.1"/>
    <property type="molecule type" value="Genomic_DNA"/>
</dbReference>
<dbReference type="Gene3D" id="1.25.40.10">
    <property type="entry name" value="Tetratricopeptide repeat domain"/>
    <property type="match status" value="2"/>
</dbReference>